<organism evidence="1">
    <name type="scientific">Mariniphaga anaerophila</name>
    <dbReference type="NCBI Taxonomy" id="1484053"/>
    <lineage>
        <taxon>Bacteria</taxon>
        <taxon>Pseudomonadati</taxon>
        <taxon>Bacteroidota</taxon>
        <taxon>Bacteroidia</taxon>
        <taxon>Marinilabiliales</taxon>
        <taxon>Prolixibacteraceae</taxon>
        <taxon>Mariniphaga</taxon>
    </lineage>
</organism>
<dbReference type="AlphaFoldDB" id="A0A831LN76"/>
<dbReference type="EMBL" id="DSDK01000516">
    <property type="protein sequence ID" value="HDR51854.1"/>
    <property type="molecule type" value="Genomic_DNA"/>
</dbReference>
<reference evidence="1" key="1">
    <citation type="journal article" date="2020" name="mSystems">
        <title>Genome- and Community-Level Interaction Insights into Carbon Utilization and Element Cycling Functions of Hydrothermarchaeota in Hydrothermal Sediment.</title>
        <authorList>
            <person name="Zhou Z."/>
            <person name="Liu Y."/>
            <person name="Xu W."/>
            <person name="Pan J."/>
            <person name="Luo Z.H."/>
            <person name="Li M."/>
        </authorList>
    </citation>
    <scope>NUCLEOTIDE SEQUENCE [LARGE SCALE GENOMIC DNA]</scope>
    <source>
        <strain evidence="1">SpSt-1217</strain>
    </source>
</reference>
<dbReference type="Proteomes" id="UP000886047">
    <property type="component" value="Unassembled WGS sequence"/>
</dbReference>
<proteinExistence type="predicted"/>
<sequence>MNWDAAILFNPADFEKRLDDGAQHLFISKPCKYAKCWISSANAKEQNINSLEKFKDFNVAVNGELLEN</sequence>
<protein>
    <submittedName>
        <fullName evidence="1">Uncharacterized protein</fullName>
    </submittedName>
</protein>
<name>A0A831LN76_9BACT</name>
<accession>A0A831LN76</accession>
<evidence type="ECO:0000313" key="1">
    <source>
        <dbReference type="EMBL" id="HDR51854.1"/>
    </source>
</evidence>
<comment type="caution">
    <text evidence="1">The sequence shown here is derived from an EMBL/GenBank/DDBJ whole genome shotgun (WGS) entry which is preliminary data.</text>
</comment>
<gene>
    <name evidence="1" type="ORF">ENN90_09610</name>
</gene>